<evidence type="ECO:0000256" key="12">
    <source>
        <dbReference type="ARBA" id="ARBA00023012"/>
    </source>
</evidence>
<dbReference type="InterPro" id="IPR003661">
    <property type="entry name" value="HisK_dim/P_dom"/>
</dbReference>
<dbReference type="InterPro" id="IPR003594">
    <property type="entry name" value="HATPase_dom"/>
</dbReference>
<dbReference type="Pfam" id="PF00672">
    <property type="entry name" value="HAMP"/>
    <property type="match status" value="1"/>
</dbReference>
<dbReference type="InterPro" id="IPR005467">
    <property type="entry name" value="His_kinase_dom"/>
</dbReference>
<dbReference type="PROSITE" id="PS50109">
    <property type="entry name" value="HIS_KIN"/>
    <property type="match status" value="1"/>
</dbReference>
<evidence type="ECO:0000259" key="16">
    <source>
        <dbReference type="PROSITE" id="PS50885"/>
    </source>
</evidence>
<evidence type="ECO:0000313" key="17">
    <source>
        <dbReference type="EMBL" id="MBC8579276.1"/>
    </source>
</evidence>
<dbReference type="PRINTS" id="PR00344">
    <property type="entry name" value="BCTRLSENSOR"/>
</dbReference>
<evidence type="ECO:0000256" key="3">
    <source>
        <dbReference type="ARBA" id="ARBA00012438"/>
    </source>
</evidence>
<gene>
    <name evidence="17" type="ORF">H8718_07025</name>
</gene>
<dbReference type="Gene3D" id="6.10.340.10">
    <property type="match status" value="1"/>
</dbReference>
<keyword evidence="13 14" id="KW-0472">Membrane</keyword>
<comment type="caution">
    <text evidence="17">The sequence shown here is derived from an EMBL/GenBank/DDBJ whole genome shotgun (WGS) entry which is preliminary data.</text>
</comment>
<evidence type="ECO:0000256" key="9">
    <source>
        <dbReference type="ARBA" id="ARBA00022777"/>
    </source>
</evidence>
<feature type="domain" description="HAMP" evidence="16">
    <location>
        <begin position="210"/>
        <end position="262"/>
    </location>
</feature>
<proteinExistence type="predicted"/>
<dbReference type="Proteomes" id="UP000655830">
    <property type="component" value="Unassembled WGS sequence"/>
</dbReference>
<keyword evidence="5" id="KW-0597">Phosphoprotein</keyword>
<dbReference type="InterPro" id="IPR036097">
    <property type="entry name" value="HisK_dim/P_sf"/>
</dbReference>
<keyword evidence="6" id="KW-0808">Transferase</keyword>
<feature type="domain" description="Histidine kinase" evidence="15">
    <location>
        <begin position="270"/>
        <end position="471"/>
    </location>
</feature>
<dbReference type="AlphaFoldDB" id="A0A926IE68"/>
<dbReference type="SMART" id="SM00304">
    <property type="entry name" value="HAMP"/>
    <property type="match status" value="1"/>
</dbReference>
<dbReference type="PROSITE" id="PS50885">
    <property type="entry name" value="HAMP"/>
    <property type="match status" value="1"/>
</dbReference>
<dbReference type="SMART" id="SM00388">
    <property type="entry name" value="HisKA"/>
    <property type="match status" value="1"/>
</dbReference>
<keyword evidence="11 14" id="KW-1133">Transmembrane helix</keyword>
<evidence type="ECO:0000256" key="2">
    <source>
        <dbReference type="ARBA" id="ARBA00004651"/>
    </source>
</evidence>
<dbReference type="Pfam" id="PF00512">
    <property type="entry name" value="HisKA"/>
    <property type="match status" value="1"/>
</dbReference>
<dbReference type="FunFam" id="1.10.287.130:FF:000001">
    <property type="entry name" value="Two-component sensor histidine kinase"/>
    <property type="match status" value="1"/>
</dbReference>
<keyword evidence="9 17" id="KW-0418">Kinase</keyword>
<keyword evidence="8" id="KW-0547">Nucleotide-binding</keyword>
<keyword evidence="12" id="KW-0902">Two-component regulatory system</keyword>
<comment type="subcellular location">
    <subcellularLocation>
        <location evidence="2">Cell membrane</location>
        <topology evidence="2">Multi-pass membrane protein</topology>
    </subcellularLocation>
</comment>
<evidence type="ECO:0000256" key="13">
    <source>
        <dbReference type="ARBA" id="ARBA00023136"/>
    </source>
</evidence>
<evidence type="ECO:0000256" key="8">
    <source>
        <dbReference type="ARBA" id="ARBA00022741"/>
    </source>
</evidence>
<accession>A0A926IE68</accession>
<dbReference type="GO" id="GO:0005524">
    <property type="term" value="F:ATP binding"/>
    <property type="evidence" value="ECO:0007669"/>
    <property type="project" value="UniProtKB-KW"/>
</dbReference>
<dbReference type="GO" id="GO:0005886">
    <property type="term" value="C:plasma membrane"/>
    <property type="evidence" value="ECO:0007669"/>
    <property type="project" value="UniProtKB-SubCell"/>
</dbReference>
<evidence type="ECO:0000256" key="5">
    <source>
        <dbReference type="ARBA" id="ARBA00022553"/>
    </source>
</evidence>
<evidence type="ECO:0000256" key="11">
    <source>
        <dbReference type="ARBA" id="ARBA00022989"/>
    </source>
</evidence>
<keyword evidence="10" id="KW-0067">ATP-binding</keyword>
<dbReference type="SUPFAM" id="SSF47384">
    <property type="entry name" value="Homodimeric domain of signal transducing histidine kinase"/>
    <property type="match status" value="1"/>
</dbReference>
<dbReference type="SUPFAM" id="SSF55874">
    <property type="entry name" value="ATPase domain of HSP90 chaperone/DNA topoisomerase II/histidine kinase"/>
    <property type="match status" value="1"/>
</dbReference>
<dbReference type="InterPro" id="IPR004358">
    <property type="entry name" value="Sig_transdc_His_kin-like_C"/>
</dbReference>
<reference evidence="17" key="1">
    <citation type="submission" date="2020-08" db="EMBL/GenBank/DDBJ databases">
        <title>Genome public.</title>
        <authorList>
            <person name="Liu C."/>
            <person name="Sun Q."/>
        </authorList>
    </citation>
    <scope>NUCLEOTIDE SEQUENCE</scope>
    <source>
        <strain evidence="17">NSJ-12</strain>
    </source>
</reference>
<dbReference type="GO" id="GO:0000155">
    <property type="term" value="F:phosphorelay sensor kinase activity"/>
    <property type="evidence" value="ECO:0007669"/>
    <property type="project" value="InterPro"/>
</dbReference>
<feature type="transmembrane region" description="Helical" evidence="14">
    <location>
        <begin position="9"/>
        <end position="28"/>
    </location>
</feature>
<keyword evidence="4" id="KW-1003">Cell membrane</keyword>
<evidence type="ECO:0000259" key="15">
    <source>
        <dbReference type="PROSITE" id="PS50109"/>
    </source>
</evidence>
<keyword evidence="18" id="KW-1185">Reference proteome</keyword>
<evidence type="ECO:0000256" key="10">
    <source>
        <dbReference type="ARBA" id="ARBA00022840"/>
    </source>
</evidence>
<dbReference type="InterPro" id="IPR050398">
    <property type="entry name" value="HssS/ArlS-like"/>
</dbReference>
<dbReference type="CDD" id="cd00075">
    <property type="entry name" value="HATPase"/>
    <property type="match status" value="1"/>
</dbReference>
<dbReference type="PANTHER" id="PTHR45528:SF1">
    <property type="entry name" value="SENSOR HISTIDINE KINASE CPXA"/>
    <property type="match status" value="1"/>
</dbReference>
<evidence type="ECO:0000256" key="14">
    <source>
        <dbReference type="SAM" id="Phobius"/>
    </source>
</evidence>
<dbReference type="PANTHER" id="PTHR45528">
    <property type="entry name" value="SENSOR HISTIDINE KINASE CPXA"/>
    <property type="match status" value="1"/>
</dbReference>
<comment type="catalytic activity">
    <reaction evidence="1">
        <text>ATP + protein L-histidine = ADP + protein N-phospho-L-histidine.</text>
        <dbReference type="EC" id="2.7.13.3"/>
    </reaction>
</comment>
<evidence type="ECO:0000313" key="18">
    <source>
        <dbReference type="Proteomes" id="UP000655830"/>
    </source>
</evidence>
<dbReference type="Gene3D" id="3.30.565.10">
    <property type="entry name" value="Histidine kinase-like ATPase, C-terminal domain"/>
    <property type="match status" value="1"/>
</dbReference>
<evidence type="ECO:0000256" key="4">
    <source>
        <dbReference type="ARBA" id="ARBA00022475"/>
    </source>
</evidence>
<dbReference type="EMBL" id="JACRSY010000009">
    <property type="protein sequence ID" value="MBC8579276.1"/>
    <property type="molecule type" value="Genomic_DNA"/>
</dbReference>
<dbReference type="Pfam" id="PF02518">
    <property type="entry name" value="HATPase_c"/>
    <property type="match status" value="1"/>
</dbReference>
<evidence type="ECO:0000256" key="6">
    <source>
        <dbReference type="ARBA" id="ARBA00022679"/>
    </source>
</evidence>
<evidence type="ECO:0000256" key="7">
    <source>
        <dbReference type="ARBA" id="ARBA00022692"/>
    </source>
</evidence>
<dbReference type="InterPro" id="IPR003660">
    <property type="entry name" value="HAMP_dom"/>
</dbReference>
<protein>
    <recommendedName>
        <fullName evidence="3">histidine kinase</fullName>
        <ecNumber evidence="3">2.7.13.3</ecNumber>
    </recommendedName>
</protein>
<name>A0A926IE68_9FIRM</name>
<dbReference type="Gene3D" id="1.10.287.130">
    <property type="match status" value="1"/>
</dbReference>
<dbReference type="CDD" id="cd06225">
    <property type="entry name" value="HAMP"/>
    <property type="match status" value="1"/>
</dbReference>
<feature type="transmembrane region" description="Helical" evidence="14">
    <location>
        <begin position="189"/>
        <end position="209"/>
    </location>
</feature>
<keyword evidence="7 14" id="KW-0812">Transmembrane</keyword>
<evidence type="ECO:0000256" key="1">
    <source>
        <dbReference type="ARBA" id="ARBA00000085"/>
    </source>
</evidence>
<dbReference type="EC" id="2.7.13.3" evidence="3"/>
<dbReference type="SUPFAM" id="SSF158472">
    <property type="entry name" value="HAMP domain-like"/>
    <property type="match status" value="1"/>
</dbReference>
<dbReference type="InterPro" id="IPR036890">
    <property type="entry name" value="HATPase_C_sf"/>
</dbReference>
<dbReference type="CDD" id="cd00082">
    <property type="entry name" value="HisKA"/>
    <property type="match status" value="1"/>
</dbReference>
<organism evidence="17 18">
    <name type="scientific">Zhenhengia yiwuensis</name>
    <dbReference type="NCBI Taxonomy" id="2763666"/>
    <lineage>
        <taxon>Bacteria</taxon>
        <taxon>Bacillati</taxon>
        <taxon>Bacillota</taxon>
        <taxon>Clostridia</taxon>
        <taxon>Lachnospirales</taxon>
        <taxon>Lachnospiraceae</taxon>
        <taxon>Zhenhengia</taxon>
    </lineage>
</organism>
<dbReference type="RefSeq" id="WP_249332407.1">
    <property type="nucleotide sequence ID" value="NZ_JACRSY010000009.1"/>
</dbReference>
<sequence>MKLSIRKSIFLPVVIILLSIPILTYIVFNKTSSIFMEKQARYDLMMLLKTIEPFVDHTFGKYMKYPPRTKEEQLIFKQLQAATFFDEIKPILQNGLNETRVILLDKNEELIYPMGGHFEEGAKAIYEYCMANPEIFRESGSIHKRTIEDKHYLIGSIHKTNNPKANVQYIIGYSIVPNTDKFLSRLSTLVFGITGIIAVIILPFIWNLANRISNPIKNLCNQAKAIGESNFTQNQEVSNLQEIKDLNTAMNEMAMRLESYDRGQKVFFENVSHELRTPLMSIRGYAEGIECGVFEETTYPAAVIIKESDKLATLVNQLLTLSRIDNAKQRIELQPIEVTDFLKGRIEVFRPLAEQKGILFRLQAKRTRIVADEYLLESVIDNLFSNCLRYATSSILVQVTSDGFIIEDDGKGFDTEDLLHLFERFYKGQGGQTGLGLAIVKSSIEYMGGHIEAHNAKGQGAIFKLHFPRGY</sequence>
<dbReference type="SMART" id="SM00387">
    <property type="entry name" value="HATPase_c"/>
    <property type="match status" value="1"/>
</dbReference>